<accession>A0A0Q3LKI5</accession>
<dbReference type="EMBL" id="CM000880">
    <property type="protein sequence ID" value="KQK23809.1"/>
    <property type="molecule type" value="Genomic_DNA"/>
</dbReference>
<dbReference type="AlphaFoldDB" id="A0A0Q3LKI5"/>
<reference evidence="1 2" key="1">
    <citation type="journal article" date="2010" name="Nature">
        <title>Genome sequencing and analysis of the model grass Brachypodium distachyon.</title>
        <authorList>
            <consortium name="International Brachypodium Initiative"/>
        </authorList>
    </citation>
    <scope>NUCLEOTIDE SEQUENCE [LARGE SCALE GENOMIC DNA]</scope>
    <source>
        <strain evidence="1 2">Bd21</strain>
    </source>
</reference>
<gene>
    <name evidence="1" type="ORF">BRADI_1g76298v3</name>
</gene>
<keyword evidence="3" id="KW-1185">Reference proteome</keyword>
<evidence type="ECO:0000313" key="2">
    <source>
        <dbReference type="EnsemblPlants" id="KQK23809"/>
    </source>
</evidence>
<organism evidence="1">
    <name type="scientific">Brachypodium distachyon</name>
    <name type="common">Purple false brome</name>
    <name type="synonym">Trachynia distachya</name>
    <dbReference type="NCBI Taxonomy" id="15368"/>
    <lineage>
        <taxon>Eukaryota</taxon>
        <taxon>Viridiplantae</taxon>
        <taxon>Streptophyta</taxon>
        <taxon>Embryophyta</taxon>
        <taxon>Tracheophyta</taxon>
        <taxon>Spermatophyta</taxon>
        <taxon>Magnoliopsida</taxon>
        <taxon>Liliopsida</taxon>
        <taxon>Poales</taxon>
        <taxon>Poaceae</taxon>
        <taxon>BOP clade</taxon>
        <taxon>Pooideae</taxon>
        <taxon>Stipodae</taxon>
        <taxon>Brachypodieae</taxon>
        <taxon>Brachypodium</taxon>
    </lineage>
</organism>
<reference evidence="2" key="3">
    <citation type="submission" date="2018-08" db="UniProtKB">
        <authorList>
            <consortium name="EnsemblPlants"/>
        </authorList>
    </citation>
    <scope>IDENTIFICATION</scope>
    <source>
        <strain evidence="2">cv. Bd21</strain>
    </source>
</reference>
<dbReference type="Gramene" id="KQK23809">
    <property type="protein sequence ID" value="KQK23809"/>
    <property type="gene ID" value="BRADI_1g76298v3"/>
</dbReference>
<protein>
    <submittedName>
        <fullName evidence="1 2">Uncharacterized protein</fullName>
    </submittedName>
</protein>
<dbReference type="EnsemblPlants" id="KQK23809">
    <property type="protein sequence ID" value="KQK23809"/>
    <property type="gene ID" value="BRADI_1g76298v3"/>
</dbReference>
<proteinExistence type="predicted"/>
<evidence type="ECO:0000313" key="1">
    <source>
        <dbReference type="EMBL" id="KQK23809.1"/>
    </source>
</evidence>
<reference evidence="1" key="2">
    <citation type="submission" date="2017-06" db="EMBL/GenBank/DDBJ databases">
        <title>WGS assembly of Brachypodium distachyon.</title>
        <authorList>
            <consortium name="The International Brachypodium Initiative"/>
            <person name="Lucas S."/>
            <person name="Harmon-Smith M."/>
            <person name="Lail K."/>
            <person name="Tice H."/>
            <person name="Grimwood J."/>
            <person name="Bruce D."/>
            <person name="Barry K."/>
            <person name="Shu S."/>
            <person name="Lindquist E."/>
            <person name="Wang M."/>
            <person name="Pitluck S."/>
            <person name="Vogel J.P."/>
            <person name="Garvin D.F."/>
            <person name="Mockler T.C."/>
            <person name="Schmutz J."/>
            <person name="Rokhsar D."/>
            <person name="Bevan M.W."/>
        </authorList>
    </citation>
    <scope>NUCLEOTIDE SEQUENCE</scope>
    <source>
        <strain evidence="1">Bd21</strain>
    </source>
</reference>
<sequence length="70" mass="8319">MTPSSRHGRWMTHRQDVHCHGSEPALLLDRHPERRLNVVYKLKFCHPARDNIQTEAYKIPLYPNWTVLIS</sequence>
<dbReference type="Proteomes" id="UP000008810">
    <property type="component" value="Chromosome 1"/>
</dbReference>
<evidence type="ECO:0000313" key="3">
    <source>
        <dbReference type="Proteomes" id="UP000008810"/>
    </source>
</evidence>
<dbReference type="InParanoid" id="A0A0Q3LKI5"/>
<name>A0A0Q3LKI5_BRADI</name>